<dbReference type="Pfam" id="PF13796">
    <property type="entry name" value="Sensor"/>
    <property type="match status" value="1"/>
</dbReference>
<dbReference type="AlphaFoldDB" id="A0A0M5KZU7"/>
<dbReference type="Proteomes" id="UP000068137">
    <property type="component" value="Chromosome"/>
</dbReference>
<dbReference type="EMBL" id="CP012390">
    <property type="protein sequence ID" value="ALE19609.1"/>
    <property type="molecule type" value="Genomic_DNA"/>
</dbReference>
<dbReference type="KEGG" id="cbq:AL705_02765"/>
<dbReference type="EC" id="2.7.13.3" evidence="2"/>
<evidence type="ECO:0000256" key="3">
    <source>
        <dbReference type="ARBA" id="ARBA00022553"/>
    </source>
</evidence>
<dbReference type="GO" id="GO:0005524">
    <property type="term" value="F:ATP binding"/>
    <property type="evidence" value="ECO:0007669"/>
    <property type="project" value="UniProtKB-KW"/>
</dbReference>
<keyword evidence="4" id="KW-0808">Transferase</keyword>
<dbReference type="Pfam" id="PF02518">
    <property type="entry name" value="HATPase_c"/>
    <property type="match status" value="1"/>
</dbReference>
<evidence type="ECO:0000256" key="2">
    <source>
        <dbReference type="ARBA" id="ARBA00012438"/>
    </source>
</evidence>
<dbReference type="InterPro" id="IPR050482">
    <property type="entry name" value="Sensor_HK_TwoCompSys"/>
</dbReference>
<dbReference type="Pfam" id="PF07730">
    <property type="entry name" value="HisKA_3"/>
    <property type="match status" value="1"/>
</dbReference>
<dbReference type="Gene3D" id="1.20.5.1930">
    <property type="match status" value="1"/>
</dbReference>
<sequence>MGRVRGCLYACAVTIRTLLLMAAVAILTLPITLALSNPDAGADRVGALIAAGLVLLGLGLPLVSIVLARVDWNASTAVLDLPATSPPDVSWREPRTLVRPLAYGVTMLTLGGAAAVLMTLLTIASVVAILSPLLTTIGDRADIGPFTITTIPQAIIAAALGVAVLVGLAVLAPVLAGVHARATRQLLTPPEQRLARDLDRTSRSRARLVRAFDVERRRIERDLHDGVQPQLMSVSMTLGLALADMAPNAPGRDDVLRAQDQARTALESLRQFVRNIHPQVLIDHGLGAAIGELADTLPMPITIDDRLETRLPADAETNLYFCIAELFTNIVKHSGSTHAEARLSRDPGTDLVQVVVSDDGIGGAGTVQEAGTGLDGIADRIAAFDGTLTIDSPLGGPTVITIGIAAAAEGVGV</sequence>
<keyword evidence="6" id="KW-0418">Kinase</keyword>
<dbReference type="CDD" id="cd16917">
    <property type="entry name" value="HATPase_UhpB-NarQ-NarX-like"/>
    <property type="match status" value="1"/>
</dbReference>
<dbReference type="GO" id="GO:0046983">
    <property type="term" value="F:protein dimerization activity"/>
    <property type="evidence" value="ECO:0007669"/>
    <property type="project" value="InterPro"/>
</dbReference>
<feature type="transmembrane region" description="Helical" evidence="9">
    <location>
        <begin position="7"/>
        <end position="33"/>
    </location>
</feature>
<proteinExistence type="predicted"/>
<keyword evidence="3" id="KW-0597">Phosphoprotein</keyword>
<organism evidence="13 14">
    <name type="scientific">Lawsonella clevelandensis</name>
    <dbReference type="NCBI Taxonomy" id="1528099"/>
    <lineage>
        <taxon>Bacteria</taxon>
        <taxon>Bacillati</taxon>
        <taxon>Actinomycetota</taxon>
        <taxon>Actinomycetes</taxon>
        <taxon>Mycobacteriales</taxon>
        <taxon>Lawsonellaceae</taxon>
        <taxon>Lawsonella</taxon>
    </lineage>
</organism>
<name>A0A0M5KZU7_9ACTN</name>
<feature type="domain" description="Signal transduction histidine kinase subgroup 3 dimerisation and phosphoacceptor" evidence="11">
    <location>
        <begin position="215"/>
        <end position="281"/>
    </location>
</feature>
<feature type="transmembrane region" description="Helical" evidence="9">
    <location>
        <begin position="154"/>
        <end position="178"/>
    </location>
</feature>
<comment type="catalytic activity">
    <reaction evidence="1">
        <text>ATP + protein L-histidine = ADP + protein N-phospho-L-histidine.</text>
        <dbReference type="EC" id="2.7.13.3"/>
    </reaction>
</comment>
<dbReference type="STRING" id="1528099.AL705_02765"/>
<feature type="domain" description="Histidine kinase/HSP90-like ATPase" evidence="10">
    <location>
        <begin position="316"/>
        <end position="402"/>
    </location>
</feature>
<evidence type="ECO:0000256" key="6">
    <source>
        <dbReference type="ARBA" id="ARBA00022777"/>
    </source>
</evidence>
<gene>
    <name evidence="13" type="ORF">AL705_02765</name>
</gene>
<protein>
    <recommendedName>
        <fullName evidence="2">histidine kinase</fullName>
        <ecNumber evidence="2">2.7.13.3</ecNumber>
    </recommendedName>
</protein>
<dbReference type="PANTHER" id="PTHR24421">
    <property type="entry name" value="NITRATE/NITRITE SENSOR PROTEIN NARX-RELATED"/>
    <property type="match status" value="1"/>
</dbReference>
<dbReference type="InterPro" id="IPR025828">
    <property type="entry name" value="Put_sensor_dom"/>
</dbReference>
<evidence type="ECO:0000256" key="7">
    <source>
        <dbReference type="ARBA" id="ARBA00022840"/>
    </source>
</evidence>
<dbReference type="Gene3D" id="3.30.565.10">
    <property type="entry name" value="Histidine kinase-like ATPase, C-terminal domain"/>
    <property type="match status" value="1"/>
</dbReference>
<dbReference type="GO" id="GO:0000155">
    <property type="term" value="F:phosphorelay sensor kinase activity"/>
    <property type="evidence" value="ECO:0007669"/>
    <property type="project" value="InterPro"/>
</dbReference>
<evidence type="ECO:0000313" key="14">
    <source>
        <dbReference type="Proteomes" id="UP000068137"/>
    </source>
</evidence>
<dbReference type="GO" id="GO:0016020">
    <property type="term" value="C:membrane"/>
    <property type="evidence" value="ECO:0007669"/>
    <property type="project" value="InterPro"/>
</dbReference>
<keyword evidence="9" id="KW-1133">Transmembrane helix</keyword>
<dbReference type="SUPFAM" id="SSF55874">
    <property type="entry name" value="ATPase domain of HSP90 chaperone/DNA topoisomerase II/histidine kinase"/>
    <property type="match status" value="1"/>
</dbReference>
<accession>A0A0M5KZU7</accession>
<evidence type="ECO:0000256" key="5">
    <source>
        <dbReference type="ARBA" id="ARBA00022741"/>
    </source>
</evidence>
<evidence type="ECO:0000259" key="10">
    <source>
        <dbReference type="Pfam" id="PF02518"/>
    </source>
</evidence>
<dbReference type="PATRIC" id="fig|1562462.4.peg.562"/>
<keyword evidence="9" id="KW-0472">Membrane</keyword>
<evidence type="ECO:0000256" key="8">
    <source>
        <dbReference type="ARBA" id="ARBA00023012"/>
    </source>
</evidence>
<feature type="transmembrane region" description="Helical" evidence="9">
    <location>
        <begin position="101"/>
        <end position="134"/>
    </location>
</feature>
<dbReference type="InterPro" id="IPR003594">
    <property type="entry name" value="HATPase_dom"/>
</dbReference>
<dbReference type="InterPro" id="IPR011712">
    <property type="entry name" value="Sig_transdc_His_kin_sub3_dim/P"/>
</dbReference>
<feature type="transmembrane region" description="Helical" evidence="9">
    <location>
        <begin position="45"/>
        <end position="68"/>
    </location>
</feature>
<reference evidence="13 14" key="1">
    <citation type="journal article" date="2015" name="Genome Announc.">
        <title>Complete Genome Sequences for Two Strains of a Novel Fastidious, Partially Acid-Fast, Gram-Positive Corynebacterineae Bacterium, Derived from Human Clinical Samples.</title>
        <authorList>
            <person name="Nicholson A.C."/>
            <person name="Bell M."/>
            <person name="Humrighouse B.W."/>
            <person name="McQuiston J.R."/>
        </authorList>
    </citation>
    <scope>NUCLEOTIDE SEQUENCE [LARGE SCALE GENOMIC DNA]</scope>
    <source>
        <strain evidence="13 14">X1698</strain>
    </source>
</reference>
<evidence type="ECO:0000259" key="11">
    <source>
        <dbReference type="Pfam" id="PF07730"/>
    </source>
</evidence>
<evidence type="ECO:0000313" key="13">
    <source>
        <dbReference type="EMBL" id="ALE19609.1"/>
    </source>
</evidence>
<keyword evidence="9" id="KW-0812">Transmembrane</keyword>
<feature type="domain" description="Putative sensor" evidence="12">
    <location>
        <begin position="98"/>
        <end position="187"/>
    </location>
</feature>
<dbReference type="PANTHER" id="PTHR24421:SF10">
    <property type="entry name" value="NITRATE_NITRITE SENSOR PROTEIN NARQ"/>
    <property type="match status" value="1"/>
</dbReference>
<evidence type="ECO:0000259" key="12">
    <source>
        <dbReference type="Pfam" id="PF13796"/>
    </source>
</evidence>
<keyword evidence="5" id="KW-0547">Nucleotide-binding</keyword>
<dbReference type="InterPro" id="IPR036890">
    <property type="entry name" value="HATPase_C_sf"/>
</dbReference>
<evidence type="ECO:0000256" key="4">
    <source>
        <dbReference type="ARBA" id="ARBA00022679"/>
    </source>
</evidence>
<keyword evidence="7" id="KW-0067">ATP-binding</keyword>
<keyword evidence="8" id="KW-0902">Two-component regulatory system</keyword>
<evidence type="ECO:0000256" key="1">
    <source>
        <dbReference type="ARBA" id="ARBA00000085"/>
    </source>
</evidence>
<evidence type="ECO:0000256" key="9">
    <source>
        <dbReference type="SAM" id="Phobius"/>
    </source>
</evidence>